<feature type="compositionally biased region" description="Basic and acidic residues" evidence="1">
    <location>
        <begin position="1"/>
        <end position="10"/>
    </location>
</feature>
<comment type="caution">
    <text evidence="2">The sequence shown here is derived from an EMBL/GenBank/DDBJ whole genome shotgun (WGS) entry which is preliminary data.</text>
</comment>
<dbReference type="Proteomes" id="UP000247702">
    <property type="component" value="Unassembled WGS sequence"/>
</dbReference>
<organism evidence="2 3">
    <name type="scientific">Rhizophagus clarus</name>
    <dbReference type="NCBI Taxonomy" id="94130"/>
    <lineage>
        <taxon>Eukaryota</taxon>
        <taxon>Fungi</taxon>
        <taxon>Fungi incertae sedis</taxon>
        <taxon>Mucoromycota</taxon>
        <taxon>Glomeromycotina</taxon>
        <taxon>Glomeromycetes</taxon>
        <taxon>Glomerales</taxon>
        <taxon>Glomeraceae</taxon>
        <taxon>Rhizophagus</taxon>
    </lineage>
</organism>
<proteinExistence type="predicted"/>
<dbReference type="AlphaFoldDB" id="A0A2Z6R8J1"/>
<evidence type="ECO:0000313" key="2">
    <source>
        <dbReference type="EMBL" id="GBB98535.1"/>
    </source>
</evidence>
<evidence type="ECO:0000313" key="3">
    <source>
        <dbReference type="Proteomes" id="UP000247702"/>
    </source>
</evidence>
<evidence type="ECO:0000256" key="1">
    <source>
        <dbReference type="SAM" id="MobiDB-lite"/>
    </source>
</evidence>
<dbReference type="STRING" id="94130.A0A2Z6R8J1"/>
<dbReference type="EMBL" id="BEXD01002506">
    <property type="protein sequence ID" value="GBB98535.1"/>
    <property type="molecule type" value="Genomic_DNA"/>
</dbReference>
<accession>A0A2Z6R8J1</accession>
<name>A0A2Z6R8J1_9GLOM</name>
<sequence length="89" mass="10299">MVDLRTKEEYEQTNEQTTSLELLNRDKATTSQELVELIDSIISLAESQDTTMSIDTHSDNDTYEEQKYIFLSRKKGQNQAHFVVSLKLN</sequence>
<reference evidence="2 3" key="1">
    <citation type="submission" date="2017-11" db="EMBL/GenBank/DDBJ databases">
        <title>The genome of Rhizophagus clarus HR1 reveals common genetic basis of auxotrophy among arbuscular mycorrhizal fungi.</title>
        <authorList>
            <person name="Kobayashi Y."/>
        </authorList>
    </citation>
    <scope>NUCLEOTIDE SEQUENCE [LARGE SCALE GENOMIC DNA]</scope>
    <source>
        <strain evidence="2 3">HR1</strain>
    </source>
</reference>
<gene>
    <name evidence="2" type="ORF">RclHR1_32530004</name>
</gene>
<feature type="region of interest" description="Disordered" evidence="1">
    <location>
        <begin position="1"/>
        <end position="24"/>
    </location>
</feature>
<protein>
    <submittedName>
        <fullName evidence="2">Uncharacterized protein</fullName>
    </submittedName>
</protein>
<keyword evidence="3" id="KW-1185">Reference proteome</keyword>